<dbReference type="InterPro" id="IPR015443">
    <property type="entry name" value="Aldose_1-epimerase"/>
</dbReference>
<dbReference type="GO" id="GO:0033499">
    <property type="term" value="P:galactose catabolic process via UDP-galactose, Leloir pathway"/>
    <property type="evidence" value="ECO:0007669"/>
    <property type="project" value="TreeGrafter"/>
</dbReference>
<dbReference type="EC" id="5.1.3.3" evidence="5"/>
<dbReference type="Gene3D" id="2.70.98.10">
    <property type="match status" value="1"/>
</dbReference>
<accession>A0A2G1QNB3</accession>
<dbReference type="GO" id="GO:0030246">
    <property type="term" value="F:carbohydrate binding"/>
    <property type="evidence" value="ECO:0007669"/>
    <property type="project" value="InterPro"/>
</dbReference>
<dbReference type="InterPro" id="IPR008183">
    <property type="entry name" value="Aldose_1/G6P_1-epimerase"/>
</dbReference>
<dbReference type="GO" id="GO:0004034">
    <property type="term" value="F:aldose 1-epimerase activity"/>
    <property type="evidence" value="ECO:0007669"/>
    <property type="project" value="UniProtKB-EC"/>
</dbReference>
<evidence type="ECO:0000256" key="3">
    <source>
        <dbReference type="ARBA" id="ARBA00023235"/>
    </source>
</evidence>
<dbReference type="Pfam" id="PF01263">
    <property type="entry name" value="Aldose_epim"/>
    <property type="match status" value="1"/>
</dbReference>
<keyword evidence="3 5" id="KW-0413">Isomerase</keyword>
<evidence type="ECO:0000256" key="4">
    <source>
        <dbReference type="ARBA" id="ARBA00023277"/>
    </source>
</evidence>
<comment type="pathway">
    <text evidence="1 5">Carbohydrate metabolism; hexose metabolism.</text>
</comment>
<proteinExistence type="inferred from homology"/>
<dbReference type="RefSeq" id="WP_099306333.1">
    <property type="nucleotide sequence ID" value="NZ_PDVP01000005.1"/>
</dbReference>
<evidence type="ECO:0000256" key="8">
    <source>
        <dbReference type="PIRSR" id="PIRSR005096-3"/>
    </source>
</evidence>
<dbReference type="InterPro" id="IPR047215">
    <property type="entry name" value="Galactose_mutarotase-like"/>
</dbReference>
<dbReference type="InterPro" id="IPR011013">
    <property type="entry name" value="Gal_mutarotase_sf_dom"/>
</dbReference>
<sequence length="338" mass="36672">MSNYHRFGTLADGSVVEAVRIAGGGLAATVLTYGAVLQDLRLAGHQPPLVLGFETLADYLAHSRFFGATAGRCANRIRDGRFALDGRDYQLDCNFLGKHHLHGGSGNIGKRVWTLEDAQADRVTLSIALADGEMGYPGAMTIRQVLSLPGDGVLDIRLEAQSDAPTLCNLAHHSYFNLDGSDTILDHDLQVAADHYLPVDGELIPTGEVTPVEGDAFDLRRPRRLREVCAARSIDHNFCLSDRRRELTRVATLSAPASGISMDILTTEPGLQVYDGGPLDVPVPGLDGRRMGAHAGMALEPQVWPDAINHPAFPQAVLRPGETYRQHTQFVFRKEHGA</sequence>
<dbReference type="PANTHER" id="PTHR10091">
    <property type="entry name" value="ALDOSE-1-EPIMERASE"/>
    <property type="match status" value="1"/>
</dbReference>
<protein>
    <recommendedName>
        <fullName evidence="5">Aldose 1-epimerase</fullName>
        <ecNumber evidence="5">5.1.3.3</ecNumber>
    </recommendedName>
</protein>
<evidence type="ECO:0000256" key="5">
    <source>
        <dbReference type="PIRNR" id="PIRNR005096"/>
    </source>
</evidence>
<comment type="catalytic activity">
    <reaction evidence="5">
        <text>alpha-D-glucose = beta-D-glucose</text>
        <dbReference type="Rhea" id="RHEA:10264"/>
        <dbReference type="ChEBI" id="CHEBI:15903"/>
        <dbReference type="ChEBI" id="CHEBI:17925"/>
        <dbReference type="EC" id="5.1.3.3"/>
    </reaction>
</comment>
<dbReference type="AlphaFoldDB" id="A0A2G1QNB3"/>
<evidence type="ECO:0000313" key="10">
    <source>
        <dbReference type="Proteomes" id="UP000221168"/>
    </source>
</evidence>
<evidence type="ECO:0000313" key="9">
    <source>
        <dbReference type="EMBL" id="PHP67013.1"/>
    </source>
</evidence>
<evidence type="ECO:0000256" key="1">
    <source>
        <dbReference type="ARBA" id="ARBA00005028"/>
    </source>
</evidence>
<evidence type="ECO:0000256" key="6">
    <source>
        <dbReference type="PIRSR" id="PIRSR005096-1"/>
    </source>
</evidence>
<comment type="caution">
    <text evidence="9">The sequence shown here is derived from an EMBL/GenBank/DDBJ whole genome shotgun (WGS) entry which is preliminary data.</text>
</comment>
<gene>
    <name evidence="9" type="ORF">CSC94_10675</name>
</gene>
<dbReference type="InterPro" id="IPR014718">
    <property type="entry name" value="GH-type_carb-bd"/>
</dbReference>
<feature type="binding site" evidence="8">
    <location>
        <begin position="173"/>
        <end position="175"/>
    </location>
    <ligand>
        <name>beta-D-galactose</name>
        <dbReference type="ChEBI" id="CHEBI:27667"/>
    </ligand>
</feature>
<feature type="binding site" evidence="8">
    <location>
        <begin position="75"/>
        <end position="76"/>
    </location>
    <ligand>
        <name>beta-D-galactose</name>
        <dbReference type="ChEBI" id="CHEBI:27667"/>
    </ligand>
</feature>
<reference evidence="9 10" key="1">
    <citation type="submission" date="2017-10" db="EMBL/GenBank/DDBJ databases">
        <title>Sedimentibacterium mangrovi gen. nov., sp. nov., a novel member of family Phyllobacteriacea isolated from mangrove sediment.</title>
        <authorList>
            <person name="Liao H."/>
            <person name="Tian Y."/>
        </authorList>
    </citation>
    <scope>NUCLEOTIDE SEQUENCE [LARGE SCALE GENOMIC DNA]</scope>
    <source>
        <strain evidence="9 10">X9-2-2</strain>
    </source>
</reference>
<dbReference type="Proteomes" id="UP000221168">
    <property type="component" value="Unassembled WGS sequence"/>
</dbReference>
<dbReference type="GO" id="GO:0006006">
    <property type="term" value="P:glucose metabolic process"/>
    <property type="evidence" value="ECO:0007669"/>
    <property type="project" value="TreeGrafter"/>
</dbReference>
<feature type="active site" description="Proton acceptor" evidence="6">
    <location>
        <position position="300"/>
    </location>
</feature>
<dbReference type="PANTHER" id="PTHR10091:SF49">
    <property type="entry name" value="ALDOSE 1-EPIMERASE"/>
    <property type="match status" value="1"/>
</dbReference>
<comment type="similarity">
    <text evidence="2 5">Belongs to the aldose epimerase family.</text>
</comment>
<keyword evidence="4 5" id="KW-0119">Carbohydrate metabolism</keyword>
<name>A0A2G1QNB3_9HYPH</name>
<dbReference type="UniPathway" id="UPA00242"/>
<feature type="active site" description="Proton donor" evidence="6">
    <location>
        <position position="173"/>
    </location>
</feature>
<keyword evidence="10" id="KW-1185">Reference proteome</keyword>
<feature type="binding site" evidence="7">
    <location>
        <position position="235"/>
    </location>
    <ligand>
        <name>beta-D-galactose</name>
        <dbReference type="ChEBI" id="CHEBI:27667"/>
    </ligand>
</feature>
<dbReference type="OrthoDB" id="9779408at2"/>
<evidence type="ECO:0000256" key="7">
    <source>
        <dbReference type="PIRSR" id="PIRSR005096-2"/>
    </source>
</evidence>
<dbReference type="SUPFAM" id="SSF74650">
    <property type="entry name" value="Galactose mutarotase-like"/>
    <property type="match status" value="1"/>
</dbReference>
<evidence type="ECO:0000256" key="2">
    <source>
        <dbReference type="ARBA" id="ARBA00006206"/>
    </source>
</evidence>
<dbReference type="PIRSF" id="PIRSF005096">
    <property type="entry name" value="GALM"/>
    <property type="match status" value="1"/>
</dbReference>
<dbReference type="CDD" id="cd09019">
    <property type="entry name" value="galactose_mutarotase_like"/>
    <property type="match status" value="1"/>
</dbReference>
<organism evidence="9 10">
    <name type="scientific">Zhengella mangrovi</name>
    <dbReference type="NCBI Taxonomy" id="1982044"/>
    <lineage>
        <taxon>Bacteria</taxon>
        <taxon>Pseudomonadati</taxon>
        <taxon>Pseudomonadota</taxon>
        <taxon>Alphaproteobacteria</taxon>
        <taxon>Hyphomicrobiales</taxon>
        <taxon>Notoacmeibacteraceae</taxon>
        <taxon>Zhengella</taxon>
    </lineage>
</organism>
<dbReference type="EMBL" id="PDVP01000005">
    <property type="protein sequence ID" value="PHP67013.1"/>
    <property type="molecule type" value="Genomic_DNA"/>
</dbReference>